<proteinExistence type="predicted"/>
<dbReference type="KEGG" id="mrr:Moror_5225"/>
<comment type="caution">
    <text evidence="2">The sequence shown here is derived from an EMBL/GenBank/DDBJ whole genome shotgun (WGS) entry which is preliminary data.</text>
</comment>
<gene>
    <name evidence="2" type="ORF">Moror_5225</name>
</gene>
<sequence length="78" mass="8153">MQLSLGVVFLAVTGISSLLHASAAPMLASESVPAYNGRRIVIERSCSGSSSLPPSKRSQSEESVCCTMMPDGSLLCSY</sequence>
<evidence type="ECO:0000313" key="3">
    <source>
        <dbReference type="Proteomes" id="UP000017559"/>
    </source>
</evidence>
<name>V2WQS6_MONRO</name>
<evidence type="ECO:0000313" key="2">
    <source>
        <dbReference type="EMBL" id="ESK89178.1"/>
    </source>
</evidence>
<feature type="chain" id="PRO_5004713073" description="Secreted protein" evidence="1">
    <location>
        <begin position="24"/>
        <end position="78"/>
    </location>
</feature>
<feature type="signal peptide" evidence="1">
    <location>
        <begin position="1"/>
        <end position="23"/>
    </location>
</feature>
<evidence type="ECO:0008006" key="4">
    <source>
        <dbReference type="Google" id="ProtNLM"/>
    </source>
</evidence>
<accession>V2WQS6</accession>
<dbReference type="Proteomes" id="UP000017559">
    <property type="component" value="Unassembled WGS sequence"/>
</dbReference>
<keyword evidence="3" id="KW-1185">Reference proteome</keyword>
<dbReference type="HOGENOM" id="CLU_2622568_0_0_1"/>
<reference evidence="2 3" key="1">
    <citation type="journal article" date="2014" name="BMC Genomics">
        <title>Genome and secretome analysis of the hemibiotrophic fungal pathogen, Moniliophthora roreri, which causes frosty pod rot disease of cacao: mechanisms of the biotrophic and necrotrophic phases.</title>
        <authorList>
            <person name="Meinhardt L.W."/>
            <person name="Costa G.G.L."/>
            <person name="Thomazella D.P.T."/>
            <person name="Teixeira P.J.P.L."/>
            <person name="Carazzolle M.F."/>
            <person name="Schuster S.C."/>
            <person name="Carlson J.E."/>
            <person name="Guiltinan M.J."/>
            <person name="Mieczkowski P."/>
            <person name="Farmer A."/>
            <person name="Ramaraj T."/>
            <person name="Crozier J."/>
            <person name="Davis R.E."/>
            <person name="Shao J."/>
            <person name="Melnick R.L."/>
            <person name="Pereira G.A.G."/>
            <person name="Bailey B.A."/>
        </authorList>
    </citation>
    <scope>NUCLEOTIDE SEQUENCE [LARGE SCALE GENOMIC DNA]</scope>
    <source>
        <strain evidence="2 3">MCA 2997</strain>
    </source>
</reference>
<keyword evidence="1" id="KW-0732">Signal</keyword>
<organism evidence="2 3">
    <name type="scientific">Moniliophthora roreri (strain MCA 2997)</name>
    <name type="common">Cocoa frosty pod rot fungus</name>
    <name type="synonym">Crinipellis roreri</name>
    <dbReference type="NCBI Taxonomy" id="1381753"/>
    <lineage>
        <taxon>Eukaryota</taxon>
        <taxon>Fungi</taxon>
        <taxon>Dikarya</taxon>
        <taxon>Basidiomycota</taxon>
        <taxon>Agaricomycotina</taxon>
        <taxon>Agaricomycetes</taxon>
        <taxon>Agaricomycetidae</taxon>
        <taxon>Agaricales</taxon>
        <taxon>Marasmiineae</taxon>
        <taxon>Marasmiaceae</taxon>
        <taxon>Moniliophthora</taxon>
    </lineage>
</organism>
<protein>
    <recommendedName>
        <fullName evidence="4">Secreted protein</fullName>
    </recommendedName>
</protein>
<dbReference type="EMBL" id="AWSO01000579">
    <property type="protein sequence ID" value="ESK89178.1"/>
    <property type="molecule type" value="Genomic_DNA"/>
</dbReference>
<evidence type="ECO:0000256" key="1">
    <source>
        <dbReference type="SAM" id="SignalP"/>
    </source>
</evidence>
<dbReference type="AlphaFoldDB" id="V2WQS6"/>